<evidence type="ECO:0000313" key="5">
    <source>
        <dbReference type="EMBL" id="TYI69508.1"/>
    </source>
</evidence>
<dbReference type="PANTHER" id="PTHR33322">
    <property type="entry name" value="BAG DOMAIN CONTAINING PROTEIN, EXPRESSED"/>
    <property type="match status" value="1"/>
</dbReference>
<proteinExistence type="predicted"/>
<dbReference type="SUPFAM" id="SSF63491">
    <property type="entry name" value="BAG domain"/>
    <property type="match status" value="1"/>
</dbReference>
<dbReference type="Pfam" id="PF02179">
    <property type="entry name" value="BAG"/>
    <property type="match status" value="1"/>
</dbReference>
<reference evidence="5 6" key="1">
    <citation type="submission" date="2019-07" db="EMBL/GenBank/DDBJ databases">
        <title>WGS assembly of Gossypium mustelinum.</title>
        <authorList>
            <person name="Chen Z.J."/>
            <person name="Sreedasyam A."/>
            <person name="Ando A."/>
            <person name="Song Q."/>
            <person name="De L."/>
            <person name="Hulse-Kemp A."/>
            <person name="Ding M."/>
            <person name="Ye W."/>
            <person name="Kirkbride R."/>
            <person name="Jenkins J."/>
            <person name="Plott C."/>
            <person name="Lovell J."/>
            <person name="Lin Y.-M."/>
            <person name="Vaughn R."/>
            <person name="Liu B."/>
            <person name="Li W."/>
            <person name="Simpson S."/>
            <person name="Scheffler B."/>
            <person name="Saski C."/>
            <person name="Grover C."/>
            <person name="Hu G."/>
            <person name="Conover J."/>
            <person name="Carlson J."/>
            <person name="Shu S."/>
            <person name="Boston L."/>
            <person name="Williams M."/>
            <person name="Peterson D."/>
            <person name="Mcgee K."/>
            <person name="Jones D."/>
            <person name="Wendel J."/>
            <person name="Stelly D."/>
            <person name="Grimwood J."/>
            <person name="Schmutz J."/>
        </authorList>
    </citation>
    <scope>NUCLEOTIDE SEQUENCE [LARGE SCALE GENOMIC DNA]</scope>
    <source>
        <strain evidence="5">1408120.09</strain>
    </source>
</reference>
<dbReference type="GO" id="GO:0051087">
    <property type="term" value="F:protein-folding chaperone binding"/>
    <property type="evidence" value="ECO:0007669"/>
    <property type="project" value="InterPro"/>
</dbReference>
<dbReference type="InterPro" id="IPR036533">
    <property type="entry name" value="BAG_dom_sf"/>
</dbReference>
<dbReference type="PANTHER" id="PTHR33322:SF16">
    <property type="entry name" value="BAG FAMILY MOLECULAR CHAPERONE REGULATOR 6"/>
    <property type="match status" value="1"/>
</dbReference>
<dbReference type="PROSITE" id="PS51035">
    <property type="entry name" value="BAG"/>
    <property type="match status" value="1"/>
</dbReference>
<accession>A0A5D2TYF7</accession>
<dbReference type="GO" id="GO:0009506">
    <property type="term" value="C:plasmodesma"/>
    <property type="evidence" value="ECO:0007669"/>
    <property type="project" value="TreeGrafter"/>
</dbReference>
<dbReference type="FunFam" id="1.20.58.120:FF:000010">
    <property type="entry name" value="BAG family molecular chaperone regulator 6"/>
    <property type="match status" value="1"/>
</dbReference>
<sequence>MITASDNLKQAPVKVEFIPGESSVNDVILDKPESDKEISQNKNAAETRGKTTSQKCVPIEVKEGKFEGTEKKGKDVKDVRVKRAEDTTKNELGTVAKRKSPSPSKTSKFSPVCLRVDPLPKKKNGNGSSRSPSPRKGQPEDTLIKASAAPGRKEDAAVNTQNTSGSLDSVELVEKKIKEIPVIAERPEENKENKARENISTNQAQVLGDSQEVSEQPTVEKTKEDNHENKTEEETKTSFEEVMGAEKEADSVEVARDQCKTEVGRMSDDEAAKLIQSAFRAFEVRKWEPLKKLKQIADVREKVNEVRNHIQSLESSTDHNKDDKLRLLAGEKIMTLLLRLDSIQGLHSSVRDLRKSLVKELVTLQEKLDSLTRRWTEEKAEDLGTTESADCPSGQVSENISMEKESENASAALEESTENANDITALDQQCITHMVDSKDGEITELPFVEQGIDGKTENNSMEASHRTPRIEDGGQSTNLGHVIHLSSIPEHKFNADDVMEVNDLTKEEKPGVVEVNDQILVDINSR</sequence>
<evidence type="ECO:0000313" key="6">
    <source>
        <dbReference type="Proteomes" id="UP000323597"/>
    </source>
</evidence>
<feature type="compositionally biased region" description="Basic and acidic residues" evidence="3">
    <location>
        <begin position="60"/>
        <end position="89"/>
    </location>
</feature>
<feature type="region of interest" description="Disordered" evidence="3">
    <location>
        <begin position="21"/>
        <end position="166"/>
    </location>
</feature>
<evidence type="ECO:0000256" key="3">
    <source>
        <dbReference type="SAM" id="MobiDB-lite"/>
    </source>
</evidence>
<dbReference type="InterPro" id="IPR003103">
    <property type="entry name" value="BAG_domain"/>
</dbReference>
<organism evidence="5 6">
    <name type="scientific">Gossypium mustelinum</name>
    <name type="common">Cotton</name>
    <name type="synonym">Gossypium caicoense</name>
    <dbReference type="NCBI Taxonomy" id="34275"/>
    <lineage>
        <taxon>Eukaryota</taxon>
        <taxon>Viridiplantae</taxon>
        <taxon>Streptophyta</taxon>
        <taxon>Embryophyta</taxon>
        <taxon>Tracheophyta</taxon>
        <taxon>Spermatophyta</taxon>
        <taxon>Magnoliopsida</taxon>
        <taxon>eudicotyledons</taxon>
        <taxon>Gunneridae</taxon>
        <taxon>Pentapetalae</taxon>
        <taxon>rosids</taxon>
        <taxon>malvids</taxon>
        <taxon>Malvales</taxon>
        <taxon>Malvaceae</taxon>
        <taxon>Malvoideae</taxon>
        <taxon>Gossypium</taxon>
    </lineage>
</organism>
<dbReference type="InterPro" id="IPR040400">
    <property type="entry name" value="BAG5/6/7/8"/>
</dbReference>
<feature type="region of interest" description="Disordered" evidence="3">
    <location>
        <begin position="184"/>
        <end position="254"/>
    </location>
</feature>
<dbReference type="EMBL" id="CM017656">
    <property type="protein sequence ID" value="TYI69508.1"/>
    <property type="molecule type" value="Genomic_DNA"/>
</dbReference>
<keyword evidence="6" id="KW-1185">Reference proteome</keyword>
<feature type="coiled-coil region" evidence="2">
    <location>
        <begin position="354"/>
        <end position="419"/>
    </location>
</feature>
<dbReference type="SMART" id="SM00264">
    <property type="entry name" value="BAG"/>
    <property type="match status" value="1"/>
</dbReference>
<gene>
    <name evidence="5" type="ORF">E1A91_D08G160000v1</name>
</gene>
<dbReference type="Proteomes" id="UP000323597">
    <property type="component" value="Chromosome D08"/>
</dbReference>
<evidence type="ECO:0000256" key="1">
    <source>
        <dbReference type="ARBA" id="ARBA00023186"/>
    </source>
</evidence>
<dbReference type="Gene3D" id="1.20.58.120">
    <property type="entry name" value="BAG domain"/>
    <property type="match status" value="1"/>
</dbReference>
<evidence type="ECO:0000256" key="2">
    <source>
        <dbReference type="SAM" id="Coils"/>
    </source>
</evidence>
<dbReference type="AlphaFoldDB" id="A0A5D2TYF7"/>
<evidence type="ECO:0000259" key="4">
    <source>
        <dbReference type="PROSITE" id="PS51035"/>
    </source>
</evidence>
<feature type="region of interest" description="Disordered" evidence="3">
    <location>
        <begin position="454"/>
        <end position="476"/>
    </location>
</feature>
<feature type="compositionally biased region" description="Low complexity" evidence="3">
    <location>
        <begin position="101"/>
        <end position="111"/>
    </location>
</feature>
<dbReference type="GO" id="GO:0006457">
    <property type="term" value="P:protein folding"/>
    <property type="evidence" value="ECO:0007669"/>
    <property type="project" value="TreeGrafter"/>
</dbReference>
<feature type="compositionally biased region" description="Basic and acidic residues" evidence="3">
    <location>
        <begin position="463"/>
        <end position="472"/>
    </location>
</feature>
<feature type="compositionally biased region" description="Basic and acidic residues" evidence="3">
    <location>
        <begin position="28"/>
        <end position="49"/>
    </location>
</feature>
<keyword evidence="2" id="KW-0175">Coiled coil</keyword>
<feature type="domain" description="BAG" evidence="4">
    <location>
        <begin position="295"/>
        <end position="372"/>
    </location>
</feature>
<feature type="compositionally biased region" description="Basic and acidic residues" evidence="3">
    <location>
        <begin position="218"/>
        <end position="254"/>
    </location>
</feature>
<protein>
    <recommendedName>
        <fullName evidence="4">BAG domain-containing protein</fullName>
    </recommendedName>
</protein>
<keyword evidence="1" id="KW-0143">Chaperone</keyword>
<feature type="compositionally biased region" description="Basic and acidic residues" evidence="3">
    <location>
        <begin position="184"/>
        <end position="197"/>
    </location>
</feature>
<name>A0A5D2TYF7_GOSMU</name>